<protein>
    <submittedName>
        <fullName evidence="1">Uncharacterized protein</fullName>
    </submittedName>
</protein>
<evidence type="ECO:0000313" key="1">
    <source>
        <dbReference type="EMBL" id="DAG03491.1"/>
    </source>
</evidence>
<dbReference type="EMBL" id="BK016230">
    <property type="protein sequence ID" value="DAG03491.1"/>
    <property type="molecule type" value="Genomic_DNA"/>
</dbReference>
<sequence>MNTPVVNVNVQDFTQQASTPATGIVCVSGVTRRDEYSSS</sequence>
<accession>A0A8S5VA34</accession>
<organism evidence="1">
    <name type="scientific">Ackermannviridae sp. ctUml7</name>
    <dbReference type="NCBI Taxonomy" id="2825753"/>
    <lineage>
        <taxon>Viruses</taxon>
        <taxon>Duplodnaviria</taxon>
        <taxon>Heunggongvirae</taxon>
        <taxon>Uroviricota</taxon>
        <taxon>Caudoviricetes</taxon>
        <taxon>Pantevenvirales</taxon>
        <taxon>Ackermannviridae</taxon>
    </lineage>
</organism>
<reference evidence="1" key="1">
    <citation type="journal article" date="2021" name="Proc. Natl. Acad. Sci. U.S.A.">
        <title>A Catalog of Tens of Thousands of Viruses from Human Metagenomes Reveals Hidden Associations with Chronic Diseases.</title>
        <authorList>
            <person name="Tisza M.J."/>
            <person name="Buck C.B."/>
        </authorList>
    </citation>
    <scope>NUCLEOTIDE SEQUENCE</scope>
    <source>
        <strain evidence="1">CtUml7</strain>
    </source>
</reference>
<name>A0A8S5VA34_9CAUD</name>
<proteinExistence type="predicted"/>